<dbReference type="EMBL" id="CM042885">
    <property type="protein sequence ID" value="KAI4367244.1"/>
    <property type="molecule type" value="Genomic_DNA"/>
</dbReference>
<accession>A0ACB9QL15</accession>
<sequence length="365" mass="39731">MGGEAKVTMIPKSFDEETATAAASVNIWKYVFGFTDAAVVKCAVDLGIPRVIRSNGGDSIRLSQLSSALGCGQDQSAALRRIMRFLAQRGFFTYASRDPVDPEYSMTPLSRLLLEDDPHSMARFILLEAHPTMLGPWQNLARHVLDGTPPFVVANGEDVWLRATGDREFGRLVDDAMACDARIVVPAIAHGCPNLFQGIGSVVDVGGGNGITMSMIVKAFPPVKGINFDLPHVVADAPSWEGVEHVGGDMFKEVPKADAAFLMWVLHDWSDDDCIHILRKCKDAIPRDGGGKVVIVEGVMEEEGEEAQDELSGVRLSLDMVMMAHTKAGRERTRKEWESVITQAGFSRIHITAIAAVQSVIEVFP</sequence>
<gene>
    <name evidence="1" type="ORF">MLD38_023006</name>
</gene>
<name>A0ACB9QL15_9MYRT</name>
<comment type="caution">
    <text evidence="1">The sequence shown here is derived from an EMBL/GenBank/DDBJ whole genome shotgun (WGS) entry which is preliminary data.</text>
</comment>
<reference evidence="2" key="1">
    <citation type="journal article" date="2023" name="Front. Plant Sci.">
        <title>Chromosomal-level genome assembly of Melastoma candidum provides insights into trichome evolution.</title>
        <authorList>
            <person name="Zhong Y."/>
            <person name="Wu W."/>
            <person name="Sun C."/>
            <person name="Zou P."/>
            <person name="Liu Y."/>
            <person name="Dai S."/>
            <person name="Zhou R."/>
        </authorList>
    </citation>
    <scope>NUCLEOTIDE SEQUENCE [LARGE SCALE GENOMIC DNA]</scope>
</reference>
<proteinExistence type="predicted"/>
<evidence type="ECO:0000313" key="1">
    <source>
        <dbReference type="EMBL" id="KAI4367244.1"/>
    </source>
</evidence>
<protein>
    <submittedName>
        <fullName evidence="1">Uncharacterized protein</fullName>
    </submittedName>
</protein>
<dbReference type="Proteomes" id="UP001057402">
    <property type="component" value="Chromosome 6"/>
</dbReference>
<keyword evidence="2" id="KW-1185">Reference proteome</keyword>
<organism evidence="1 2">
    <name type="scientific">Melastoma candidum</name>
    <dbReference type="NCBI Taxonomy" id="119954"/>
    <lineage>
        <taxon>Eukaryota</taxon>
        <taxon>Viridiplantae</taxon>
        <taxon>Streptophyta</taxon>
        <taxon>Embryophyta</taxon>
        <taxon>Tracheophyta</taxon>
        <taxon>Spermatophyta</taxon>
        <taxon>Magnoliopsida</taxon>
        <taxon>eudicotyledons</taxon>
        <taxon>Gunneridae</taxon>
        <taxon>Pentapetalae</taxon>
        <taxon>rosids</taxon>
        <taxon>malvids</taxon>
        <taxon>Myrtales</taxon>
        <taxon>Melastomataceae</taxon>
        <taxon>Melastomatoideae</taxon>
        <taxon>Melastomateae</taxon>
        <taxon>Melastoma</taxon>
    </lineage>
</organism>
<evidence type="ECO:0000313" key="2">
    <source>
        <dbReference type="Proteomes" id="UP001057402"/>
    </source>
</evidence>